<dbReference type="Pfam" id="PF01757">
    <property type="entry name" value="Acyl_transf_3"/>
    <property type="match status" value="1"/>
</dbReference>
<comment type="caution">
    <text evidence="9">The sequence shown here is derived from an EMBL/GenBank/DDBJ whole genome shotgun (WGS) entry which is preliminary data.</text>
</comment>
<keyword evidence="4 7" id="KW-0812">Transmembrane</keyword>
<sequence>MKKQYLFSVDFIRALAILGAIGIHLVQPIYARPDFLGGSIWWLTNLLNALFRTAIPLFIMLSGYLILNKPENLGAALKRTWWRLGIPLSFWSLFYFWWGSSHLGWRDYDLPKIIWTVFSGDIFHLYFLVIMVGLYLAAPLLRPFLKQANQSEQLRLMTFLLLSGIAVYAGQHFLDQESKTTFFTLWLPYSGYFLAGYYLTQSQLKANRKILKMVFVISWLTTAILGYISLKLFSQNDQLFQHMNRTAYFDQYLSPNVVLMSLSIFMLLIKTNYQDLIKKRILVSWVRRIAMASFGMYLIHLAIIDVIDIQLHLSVNEIHMGLLPYLFLKSVVVFTSAFAIIYVGLRLPLVKLLFGGR</sequence>
<gene>
    <name evidence="9" type="ORF">A2160_04595</name>
</gene>
<evidence type="ECO:0000256" key="1">
    <source>
        <dbReference type="ARBA" id="ARBA00004651"/>
    </source>
</evidence>
<dbReference type="InterPro" id="IPR002656">
    <property type="entry name" value="Acyl_transf_3_dom"/>
</dbReference>
<dbReference type="EMBL" id="MEZK01000001">
    <property type="protein sequence ID" value="OGD64035.1"/>
    <property type="molecule type" value="Genomic_DNA"/>
</dbReference>
<keyword evidence="6 7" id="KW-0472">Membrane</keyword>
<reference evidence="9 10" key="1">
    <citation type="journal article" date="2016" name="Nat. Commun.">
        <title>Thousands of microbial genomes shed light on interconnected biogeochemical processes in an aquifer system.</title>
        <authorList>
            <person name="Anantharaman K."/>
            <person name="Brown C.T."/>
            <person name="Hug L.A."/>
            <person name="Sharon I."/>
            <person name="Castelle C.J."/>
            <person name="Probst A.J."/>
            <person name="Thomas B.C."/>
            <person name="Singh A."/>
            <person name="Wilkins M.J."/>
            <person name="Karaoz U."/>
            <person name="Brodie E.L."/>
            <person name="Williams K.H."/>
            <person name="Hubbard S.S."/>
            <person name="Banfield J.F."/>
        </authorList>
    </citation>
    <scope>NUCLEOTIDE SEQUENCE [LARGE SCALE GENOMIC DNA]</scope>
</reference>
<evidence type="ECO:0000313" key="9">
    <source>
        <dbReference type="EMBL" id="OGD64035.1"/>
    </source>
</evidence>
<feature type="transmembrane region" description="Helical" evidence="7">
    <location>
        <begin position="289"/>
        <end position="313"/>
    </location>
</feature>
<feature type="transmembrane region" description="Helical" evidence="7">
    <location>
        <begin position="50"/>
        <end position="68"/>
    </location>
</feature>
<keyword evidence="3" id="KW-1003">Cell membrane</keyword>
<feature type="transmembrane region" description="Helical" evidence="7">
    <location>
        <begin position="113"/>
        <end position="136"/>
    </location>
</feature>
<dbReference type="GO" id="GO:0016413">
    <property type="term" value="F:O-acetyltransferase activity"/>
    <property type="evidence" value="ECO:0007669"/>
    <property type="project" value="TreeGrafter"/>
</dbReference>
<comment type="similarity">
    <text evidence="2">Belongs to the acyltransferase 3 family.</text>
</comment>
<dbReference type="GO" id="GO:0005886">
    <property type="term" value="C:plasma membrane"/>
    <property type="evidence" value="ECO:0007669"/>
    <property type="project" value="UniProtKB-SubCell"/>
</dbReference>
<proteinExistence type="inferred from homology"/>
<feature type="transmembrane region" description="Helical" evidence="7">
    <location>
        <begin position="325"/>
        <end position="345"/>
    </location>
</feature>
<evidence type="ECO:0000256" key="3">
    <source>
        <dbReference type="ARBA" id="ARBA00022475"/>
    </source>
</evidence>
<protein>
    <recommendedName>
        <fullName evidence="8">Acyltransferase 3 domain-containing protein</fullName>
    </recommendedName>
</protein>
<dbReference type="PANTHER" id="PTHR40074:SF2">
    <property type="entry name" value="O-ACETYLTRANSFERASE WECH"/>
    <property type="match status" value="1"/>
</dbReference>
<feature type="transmembrane region" description="Helical" evidence="7">
    <location>
        <begin position="180"/>
        <end position="199"/>
    </location>
</feature>
<evidence type="ECO:0000256" key="2">
    <source>
        <dbReference type="ARBA" id="ARBA00007400"/>
    </source>
</evidence>
<dbReference type="PANTHER" id="PTHR40074">
    <property type="entry name" value="O-ACETYLTRANSFERASE WECH"/>
    <property type="match status" value="1"/>
</dbReference>
<evidence type="ECO:0000313" key="10">
    <source>
        <dbReference type="Proteomes" id="UP000177006"/>
    </source>
</evidence>
<feature type="domain" description="Acyltransferase 3" evidence="8">
    <location>
        <begin position="8"/>
        <end position="341"/>
    </location>
</feature>
<feature type="transmembrane region" description="Helical" evidence="7">
    <location>
        <begin position="12"/>
        <end position="30"/>
    </location>
</feature>
<dbReference type="Proteomes" id="UP000177006">
    <property type="component" value="Unassembled WGS sequence"/>
</dbReference>
<name>A0A1F5E9J5_9BACT</name>
<evidence type="ECO:0000256" key="7">
    <source>
        <dbReference type="SAM" id="Phobius"/>
    </source>
</evidence>
<dbReference type="GO" id="GO:0009246">
    <property type="term" value="P:enterobacterial common antigen biosynthetic process"/>
    <property type="evidence" value="ECO:0007669"/>
    <property type="project" value="TreeGrafter"/>
</dbReference>
<feature type="transmembrane region" description="Helical" evidence="7">
    <location>
        <begin position="156"/>
        <end position="174"/>
    </location>
</feature>
<evidence type="ECO:0000256" key="4">
    <source>
        <dbReference type="ARBA" id="ARBA00022692"/>
    </source>
</evidence>
<feature type="transmembrane region" description="Helical" evidence="7">
    <location>
        <begin position="211"/>
        <end position="232"/>
    </location>
</feature>
<dbReference type="AlphaFoldDB" id="A0A1F5E9J5"/>
<keyword evidence="5 7" id="KW-1133">Transmembrane helix</keyword>
<organism evidence="9 10">
    <name type="scientific">Candidatus Beckwithbacteria bacterium RBG_13_42_9</name>
    <dbReference type="NCBI Taxonomy" id="1797457"/>
    <lineage>
        <taxon>Bacteria</taxon>
        <taxon>Candidatus Beckwithiibacteriota</taxon>
    </lineage>
</organism>
<accession>A0A1F5E9J5</accession>
<evidence type="ECO:0000256" key="5">
    <source>
        <dbReference type="ARBA" id="ARBA00022989"/>
    </source>
</evidence>
<feature type="transmembrane region" description="Helical" evidence="7">
    <location>
        <begin position="80"/>
        <end position="98"/>
    </location>
</feature>
<evidence type="ECO:0000259" key="8">
    <source>
        <dbReference type="Pfam" id="PF01757"/>
    </source>
</evidence>
<feature type="transmembrane region" description="Helical" evidence="7">
    <location>
        <begin position="252"/>
        <end position="269"/>
    </location>
</feature>
<evidence type="ECO:0000256" key="6">
    <source>
        <dbReference type="ARBA" id="ARBA00023136"/>
    </source>
</evidence>
<comment type="subcellular location">
    <subcellularLocation>
        <location evidence="1">Cell membrane</location>
        <topology evidence="1">Multi-pass membrane protein</topology>
    </subcellularLocation>
</comment>
<dbReference type="STRING" id="1797457.A2160_04595"/>